<proteinExistence type="predicted"/>
<evidence type="ECO:0000313" key="2">
    <source>
        <dbReference type="Proteomes" id="UP000789702"/>
    </source>
</evidence>
<comment type="caution">
    <text evidence="1">The sequence shown here is derived from an EMBL/GenBank/DDBJ whole genome shotgun (WGS) entry which is preliminary data.</text>
</comment>
<dbReference type="Proteomes" id="UP000789702">
    <property type="component" value="Unassembled WGS sequence"/>
</dbReference>
<keyword evidence="2" id="KW-1185">Reference proteome</keyword>
<protein>
    <submittedName>
        <fullName evidence="1">6081_t:CDS:1</fullName>
    </submittedName>
</protein>
<accession>A0ACA9LF56</accession>
<sequence length="349" mass="38415">MSDLESHEEVSEQIENFSKDEVELKLGNTFSNTKDLSLDLSYRRLVFDNDDDYNKIDFSRPAEMELSHSEESFKVSFGGKVDDEIHILAGIRYENNKDGVDDDSQRQCLLIYDENTHTWTLECIDYNYNVGPDGDYGSDIDLDDFERHFETSMKYDDDYERQFETSMKDEFAEEFDANAEDIEDEFIEGYNGNGITNGIHDDNGYEGGNSDDDGVIEDDAFVEVENPLQPYPPGVNNVNDEEIIKNDSESSDSSSSGSSSSSASGSESGDEDGSDSGSELGSDLGDLEAHLEAQLTEAPNNDIVKTNGVNRKTNSSTGRPGGPISLTELFGGTGNENDDDESGSSSASD</sequence>
<gene>
    <name evidence="1" type="ORF">DHETER_LOCUS4034</name>
</gene>
<name>A0ACA9LF56_9GLOM</name>
<evidence type="ECO:0000313" key="1">
    <source>
        <dbReference type="EMBL" id="CAG8523529.1"/>
    </source>
</evidence>
<organism evidence="1 2">
    <name type="scientific">Dentiscutata heterogama</name>
    <dbReference type="NCBI Taxonomy" id="1316150"/>
    <lineage>
        <taxon>Eukaryota</taxon>
        <taxon>Fungi</taxon>
        <taxon>Fungi incertae sedis</taxon>
        <taxon>Mucoromycota</taxon>
        <taxon>Glomeromycotina</taxon>
        <taxon>Glomeromycetes</taxon>
        <taxon>Diversisporales</taxon>
        <taxon>Gigasporaceae</taxon>
        <taxon>Dentiscutata</taxon>
    </lineage>
</organism>
<reference evidence="1" key="1">
    <citation type="submission" date="2021-06" db="EMBL/GenBank/DDBJ databases">
        <authorList>
            <person name="Kallberg Y."/>
            <person name="Tangrot J."/>
            <person name="Rosling A."/>
        </authorList>
    </citation>
    <scope>NUCLEOTIDE SEQUENCE</scope>
    <source>
        <strain evidence="1">IL203A</strain>
    </source>
</reference>
<dbReference type="EMBL" id="CAJVPU010003809">
    <property type="protein sequence ID" value="CAG8523529.1"/>
    <property type="molecule type" value="Genomic_DNA"/>
</dbReference>